<dbReference type="Proteomes" id="UP001075354">
    <property type="component" value="Chromosome 6"/>
</dbReference>
<accession>A0AAV7XMU8</accession>
<dbReference type="EMBL" id="JAPTSV010000006">
    <property type="protein sequence ID" value="KAJ1526579.1"/>
    <property type="molecule type" value="Genomic_DNA"/>
</dbReference>
<dbReference type="AlphaFoldDB" id="A0AAV7XMU8"/>
<evidence type="ECO:0000313" key="3">
    <source>
        <dbReference type="Proteomes" id="UP001075354"/>
    </source>
</evidence>
<evidence type="ECO:0000256" key="1">
    <source>
        <dbReference type="SAM" id="MobiDB-lite"/>
    </source>
</evidence>
<feature type="region of interest" description="Disordered" evidence="1">
    <location>
        <begin position="1"/>
        <end position="20"/>
    </location>
</feature>
<comment type="caution">
    <text evidence="2">The sequence shown here is derived from an EMBL/GenBank/DDBJ whole genome shotgun (WGS) entry which is preliminary data.</text>
</comment>
<name>A0AAV7XMU8_9NEOP</name>
<sequence length="217" mass="24097">MDSDRSNYNDMLASYEKKNPGHSKQLKLSVASNNAVGVIQLITKQKKSSFPCLLAYLIAYIVAAQQFNKCRKTNTIGDNAIRGIDPVQTTYTPIEDMNNNDENQPIITCPSTIRPLNQLAELFSGEPASEFLKTDERTGDCQDGTILDHLKGNGKTHLGASTSSFIGQIGTQFDRLVRNLRNTGTVKSDLDVAHEFMWKMPESYAIQLARRILPTSI</sequence>
<proteinExistence type="predicted"/>
<gene>
    <name evidence="2" type="ORF">ONE63_008165</name>
</gene>
<evidence type="ECO:0000313" key="2">
    <source>
        <dbReference type="EMBL" id="KAJ1526579.1"/>
    </source>
</evidence>
<organism evidence="2 3">
    <name type="scientific">Megalurothrips usitatus</name>
    <name type="common">bean blossom thrips</name>
    <dbReference type="NCBI Taxonomy" id="439358"/>
    <lineage>
        <taxon>Eukaryota</taxon>
        <taxon>Metazoa</taxon>
        <taxon>Ecdysozoa</taxon>
        <taxon>Arthropoda</taxon>
        <taxon>Hexapoda</taxon>
        <taxon>Insecta</taxon>
        <taxon>Pterygota</taxon>
        <taxon>Neoptera</taxon>
        <taxon>Paraneoptera</taxon>
        <taxon>Thysanoptera</taxon>
        <taxon>Terebrantia</taxon>
        <taxon>Thripoidea</taxon>
        <taxon>Thripidae</taxon>
        <taxon>Megalurothrips</taxon>
    </lineage>
</organism>
<reference evidence="2" key="1">
    <citation type="submission" date="2022-12" db="EMBL/GenBank/DDBJ databases">
        <title>Chromosome-level genome assembly of the bean flower thrips Megalurothrips usitatus.</title>
        <authorList>
            <person name="Ma L."/>
            <person name="Liu Q."/>
            <person name="Li H."/>
            <person name="Cai W."/>
        </authorList>
    </citation>
    <scope>NUCLEOTIDE SEQUENCE</scope>
    <source>
        <strain evidence="2">Cailab_2022a</strain>
    </source>
</reference>
<protein>
    <submittedName>
        <fullName evidence="2">Uncharacterized protein</fullName>
    </submittedName>
</protein>
<keyword evidence="3" id="KW-1185">Reference proteome</keyword>